<evidence type="ECO:0000256" key="5">
    <source>
        <dbReference type="SAM" id="Phobius"/>
    </source>
</evidence>
<evidence type="ECO:0000256" key="1">
    <source>
        <dbReference type="ARBA" id="ARBA00004141"/>
    </source>
</evidence>
<evidence type="ECO:0000256" key="3">
    <source>
        <dbReference type="ARBA" id="ARBA00022989"/>
    </source>
</evidence>
<dbReference type="AlphaFoldDB" id="A0A1R3W010"/>
<evidence type="ECO:0000313" key="8">
    <source>
        <dbReference type="Proteomes" id="UP000223759"/>
    </source>
</evidence>
<protein>
    <recommendedName>
        <fullName evidence="6">TM2 domain-containing protein</fullName>
    </recommendedName>
</protein>
<proteinExistence type="predicted"/>
<keyword evidence="4 5" id="KW-0472">Membrane</keyword>
<dbReference type="Proteomes" id="UP000223759">
    <property type="component" value="Unassembled WGS sequence"/>
</dbReference>
<dbReference type="Pfam" id="PF05154">
    <property type="entry name" value="TM2"/>
    <property type="match status" value="1"/>
</dbReference>
<feature type="transmembrane region" description="Helical" evidence="5">
    <location>
        <begin position="24"/>
        <end position="41"/>
    </location>
</feature>
<keyword evidence="2 5" id="KW-0812">Transmembrane</keyword>
<sequence length="144" mass="16403">MNLRGAGLQAVNASLTRQMRHRRTAYLLLLLAPLGLHRFYLKELWGGVAYLLLAVLLILGLVTANIPFALMAGVAIVVFLVFDAFWIDRRVNDYNKSLRMRIFLQPGKNTGEEKPTETKKRMPSFADQEAMLREMTRKKDADNP</sequence>
<dbReference type="InterPro" id="IPR007829">
    <property type="entry name" value="TM2"/>
</dbReference>
<comment type="subcellular location">
    <subcellularLocation>
        <location evidence="1">Membrane</location>
        <topology evidence="1">Multi-pass membrane protein</topology>
    </subcellularLocation>
</comment>
<name>A0A1R3W010_9GAMM</name>
<evidence type="ECO:0000259" key="6">
    <source>
        <dbReference type="Pfam" id="PF05154"/>
    </source>
</evidence>
<dbReference type="EMBL" id="FTPK01000002">
    <property type="protein sequence ID" value="SIT70937.1"/>
    <property type="molecule type" value="Genomic_DNA"/>
</dbReference>
<reference evidence="7 8" key="1">
    <citation type="submission" date="2017-01" db="EMBL/GenBank/DDBJ databases">
        <authorList>
            <person name="Mah S.A."/>
            <person name="Swanson W.J."/>
            <person name="Moy G.W."/>
            <person name="Vacquier V.D."/>
        </authorList>
    </citation>
    <scope>NUCLEOTIDE SEQUENCE [LARGE SCALE GENOMIC DNA]</scope>
    <source>
        <strain evidence="7 8">M9</strain>
    </source>
</reference>
<dbReference type="GO" id="GO:0016020">
    <property type="term" value="C:membrane"/>
    <property type="evidence" value="ECO:0007669"/>
    <property type="project" value="UniProtKB-SubCell"/>
</dbReference>
<dbReference type="STRING" id="233100.SAMN05216526_1436"/>
<keyword evidence="8" id="KW-1185">Reference proteome</keyword>
<accession>A0A1R3W010</accession>
<keyword evidence="3 5" id="KW-1133">Transmembrane helix</keyword>
<evidence type="ECO:0000256" key="4">
    <source>
        <dbReference type="ARBA" id="ARBA00023136"/>
    </source>
</evidence>
<evidence type="ECO:0000256" key="2">
    <source>
        <dbReference type="ARBA" id="ARBA00022692"/>
    </source>
</evidence>
<gene>
    <name evidence="7" type="ORF">SAMN05216526_1436</name>
</gene>
<organism evidence="7 8">
    <name type="scientific">Ectothiorhodosinus mongolicus</name>
    <dbReference type="NCBI Taxonomy" id="233100"/>
    <lineage>
        <taxon>Bacteria</taxon>
        <taxon>Pseudomonadati</taxon>
        <taxon>Pseudomonadota</taxon>
        <taxon>Gammaproteobacteria</taxon>
        <taxon>Chromatiales</taxon>
        <taxon>Ectothiorhodospiraceae</taxon>
        <taxon>Ectothiorhodosinus</taxon>
    </lineage>
</organism>
<feature type="transmembrane region" description="Helical" evidence="5">
    <location>
        <begin position="47"/>
        <end position="80"/>
    </location>
</feature>
<evidence type="ECO:0000313" key="7">
    <source>
        <dbReference type="EMBL" id="SIT70937.1"/>
    </source>
</evidence>
<feature type="domain" description="TM2" evidence="6">
    <location>
        <begin position="24"/>
        <end position="62"/>
    </location>
</feature>